<keyword evidence="7 12" id="KW-0418">Kinase</keyword>
<dbReference type="CDD" id="cd16917">
    <property type="entry name" value="HATPase_UhpB-NarQ-NarX-like"/>
    <property type="match status" value="1"/>
</dbReference>
<name>A0A1H0SZC3_9ACTN</name>
<dbReference type="SMART" id="SM00065">
    <property type="entry name" value="GAF"/>
    <property type="match status" value="2"/>
</dbReference>
<dbReference type="GO" id="GO:0000287">
    <property type="term" value="F:magnesium ion binding"/>
    <property type="evidence" value="ECO:0007669"/>
    <property type="project" value="UniProtKB-ARBA"/>
</dbReference>
<organism evidence="12 13">
    <name type="scientific">Nakamurella panacisegetis</name>
    <dbReference type="NCBI Taxonomy" id="1090615"/>
    <lineage>
        <taxon>Bacteria</taxon>
        <taxon>Bacillati</taxon>
        <taxon>Actinomycetota</taxon>
        <taxon>Actinomycetes</taxon>
        <taxon>Nakamurellales</taxon>
        <taxon>Nakamurellaceae</taxon>
        <taxon>Nakamurella</taxon>
    </lineage>
</organism>
<dbReference type="InterPro" id="IPR003594">
    <property type="entry name" value="HATPase_dom"/>
</dbReference>
<keyword evidence="10" id="KW-0902">Two-component regulatory system</keyword>
<evidence type="ECO:0000256" key="1">
    <source>
        <dbReference type="ARBA" id="ARBA00001946"/>
    </source>
</evidence>
<keyword evidence="9" id="KW-0408">Iron</keyword>
<dbReference type="GO" id="GO:0000155">
    <property type="term" value="F:phosphorelay sensor kinase activity"/>
    <property type="evidence" value="ECO:0007669"/>
    <property type="project" value="InterPro"/>
</dbReference>
<dbReference type="PANTHER" id="PTHR24421:SF56">
    <property type="entry name" value="OXYGEN SENSOR HISTIDINE KINASE RESPONSE REGULATOR DOST"/>
    <property type="match status" value="1"/>
</dbReference>
<keyword evidence="6" id="KW-0479">Metal-binding</keyword>
<evidence type="ECO:0000313" key="13">
    <source>
        <dbReference type="Proteomes" id="UP000198741"/>
    </source>
</evidence>
<dbReference type="GO" id="GO:0019825">
    <property type="term" value="F:oxygen binding"/>
    <property type="evidence" value="ECO:0007669"/>
    <property type="project" value="UniProtKB-ARBA"/>
</dbReference>
<evidence type="ECO:0000256" key="2">
    <source>
        <dbReference type="ARBA" id="ARBA00001971"/>
    </source>
</evidence>
<keyword evidence="3" id="KW-0963">Cytoplasm</keyword>
<evidence type="ECO:0000313" key="12">
    <source>
        <dbReference type="EMBL" id="SDP47183.1"/>
    </source>
</evidence>
<dbReference type="InterPro" id="IPR011712">
    <property type="entry name" value="Sig_transdc_His_kin_sub3_dim/P"/>
</dbReference>
<dbReference type="Pfam" id="PF01590">
    <property type="entry name" value="GAF"/>
    <property type="match status" value="1"/>
</dbReference>
<evidence type="ECO:0000256" key="5">
    <source>
        <dbReference type="ARBA" id="ARBA00022679"/>
    </source>
</evidence>
<dbReference type="Proteomes" id="UP000198741">
    <property type="component" value="Chromosome I"/>
</dbReference>
<dbReference type="SUPFAM" id="SSF55781">
    <property type="entry name" value="GAF domain-like"/>
    <property type="match status" value="2"/>
</dbReference>
<dbReference type="Gene3D" id="3.30.450.40">
    <property type="match status" value="2"/>
</dbReference>
<dbReference type="Gene3D" id="3.30.565.10">
    <property type="entry name" value="Histidine kinase-like ATPase, C-terminal domain"/>
    <property type="match status" value="1"/>
</dbReference>
<protein>
    <submittedName>
        <fullName evidence="12">Histidine kinase-, DNA gyrase B-, and HSP90-like ATPase</fullName>
    </submittedName>
</protein>
<evidence type="ECO:0000256" key="9">
    <source>
        <dbReference type="ARBA" id="ARBA00023004"/>
    </source>
</evidence>
<gene>
    <name evidence="12" type="ORF">SAMN04515671_4378</name>
</gene>
<dbReference type="InterPro" id="IPR003018">
    <property type="entry name" value="GAF"/>
</dbReference>
<dbReference type="InterPro" id="IPR036890">
    <property type="entry name" value="HATPase_C_sf"/>
</dbReference>
<feature type="domain" description="GAF" evidence="11">
    <location>
        <begin position="203"/>
        <end position="349"/>
    </location>
</feature>
<dbReference type="Pfam" id="PF02518">
    <property type="entry name" value="HATPase_c"/>
    <property type="match status" value="1"/>
</dbReference>
<dbReference type="Pfam" id="PF13185">
    <property type="entry name" value="GAF_2"/>
    <property type="match status" value="1"/>
</dbReference>
<comment type="cofactor">
    <cofactor evidence="1">
        <name>Mg(2+)</name>
        <dbReference type="ChEBI" id="CHEBI:18420"/>
    </cofactor>
</comment>
<dbReference type="GO" id="GO:0016020">
    <property type="term" value="C:membrane"/>
    <property type="evidence" value="ECO:0007669"/>
    <property type="project" value="InterPro"/>
</dbReference>
<keyword evidence="8" id="KW-0460">Magnesium</keyword>
<evidence type="ECO:0000256" key="7">
    <source>
        <dbReference type="ARBA" id="ARBA00022777"/>
    </source>
</evidence>
<keyword evidence="4" id="KW-0597">Phosphoprotein</keyword>
<dbReference type="AlphaFoldDB" id="A0A1H0SZC3"/>
<feature type="domain" description="GAF" evidence="11">
    <location>
        <begin position="35"/>
        <end position="182"/>
    </location>
</feature>
<evidence type="ECO:0000256" key="3">
    <source>
        <dbReference type="ARBA" id="ARBA00022490"/>
    </source>
</evidence>
<dbReference type="InterPro" id="IPR029016">
    <property type="entry name" value="GAF-like_dom_sf"/>
</dbReference>
<sequence>MQQDIEDRVQDIVESARERMDALLDAVLAVSSGLDLDATLRQIVQAAMDLVDARYGALGLLDDAGNLQQFIPIGIDEERASLIGPLPTGQGVLGVVIEEDKPLRLADLAHHPVSVGLPAHHPPMHTFLGVPIRARGAIFGRLYLTEKRDGQEFTDDDETVVQALAGAAGIAIDNAQQYEQARRRQRWLEATSEITAALLTVSDTTQALHLIATHAQQLTLAQSTLIALPATSAPATTELVVTICAGADADQLIGRAIPIHGSTAGAVFYDHTPRSVKRLAFDIGAGLGIDLGAALALPLHVDDRATGVLLTVRAPGAPAFNDDELQLVATFADQATLALQRAQTQDARQELEILADRDRIAMDLHDHVIQQIFGVGLALHAIQRRIKPSDVALRLNTEINKLDHVVRDIRTVIFDLQAEPAEQPNLRAALDAVVTDLTGNSPLRTTVRMSGPLDIVGPALGQQAEAALREMVSNVVHHAQATELDVTVSAADDLVIAVTDNGVGIPVTAARRGLNNLGQRAGDHNGTCTITAPANGGTQILWSVPLPPAPA</sequence>
<dbReference type="SUPFAM" id="SSF55874">
    <property type="entry name" value="ATPase domain of HSP90 chaperone/DNA topoisomerase II/histidine kinase"/>
    <property type="match status" value="1"/>
</dbReference>
<dbReference type="InterPro" id="IPR050482">
    <property type="entry name" value="Sensor_HK_TwoCompSys"/>
</dbReference>
<dbReference type="PANTHER" id="PTHR24421">
    <property type="entry name" value="NITRATE/NITRITE SENSOR PROTEIN NARX-RELATED"/>
    <property type="match status" value="1"/>
</dbReference>
<dbReference type="STRING" id="1090615.SAMN04515671_4378"/>
<dbReference type="GO" id="GO:0046983">
    <property type="term" value="F:protein dimerization activity"/>
    <property type="evidence" value="ECO:0007669"/>
    <property type="project" value="InterPro"/>
</dbReference>
<evidence type="ECO:0000256" key="4">
    <source>
        <dbReference type="ARBA" id="ARBA00022553"/>
    </source>
</evidence>
<dbReference type="GO" id="GO:0070025">
    <property type="term" value="F:carbon monoxide binding"/>
    <property type="evidence" value="ECO:0007669"/>
    <property type="project" value="UniProtKB-ARBA"/>
</dbReference>
<evidence type="ECO:0000256" key="10">
    <source>
        <dbReference type="ARBA" id="ARBA00023012"/>
    </source>
</evidence>
<dbReference type="Pfam" id="PF07730">
    <property type="entry name" value="HisKA_3"/>
    <property type="match status" value="1"/>
</dbReference>
<dbReference type="GO" id="GO:0019826">
    <property type="term" value="F:oxygen sensor activity"/>
    <property type="evidence" value="ECO:0007669"/>
    <property type="project" value="UniProtKB-ARBA"/>
</dbReference>
<proteinExistence type="predicted"/>
<dbReference type="GO" id="GO:0005524">
    <property type="term" value="F:ATP binding"/>
    <property type="evidence" value="ECO:0007669"/>
    <property type="project" value="UniProtKB-ARBA"/>
</dbReference>
<dbReference type="FunFam" id="3.30.450.40:FF:000052">
    <property type="entry name" value="Oxygen sensor histidine kinase response regulator DevS/DosS"/>
    <property type="match status" value="1"/>
</dbReference>
<accession>A0A1H0SZC3</accession>
<keyword evidence="13" id="KW-1185">Reference proteome</keyword>
<keyword evidence="5" id="KW-0808">Transferase</keyword>
<reference evidence="12 13" key="1">
    <citation type="submission" date="2016-10" db="EMBL/GenBank/DDBJ databases">
        <authorList>
            <person name="de Groot N.N."/>
        </authorList>
    </citation>
    <scope>NUCLEOTIDE SEQUENCE [LARGE SCALE GENOMIC DNA]</scope>
    <source>
        <strain evidence="13">P4-7,KCTC 19426,CECT 7604</strain>
    </source>
</reference>
<comment type="cofactor">
    <cofactor evidence="2">
        <name>heme</name>
        <dbReference type="ChEBI" id="CHEBI:30413"/>
    </cofactor>
</comment>
<evidence type="ECO:0000256" key="6">
    <source>
        <dbReference type="ARBA" id="ARBA00022723"/>
    </source>
</evidence>
<dbReference type="GO" id="GO:0070483">
    <property type="term" value="P:detection of hypoxia"/>
    <property type="evidence" value="ECO:0007669"/>
    <property type="project" value="UniProtKB-ARBA"/>
</dbReference>
<dbReference type="Gene3D" id="1.20.5.1930">
    <property type="match status" value="1"/>
</dbReference>
<dbReference type="EMBL" id="LT629710">
    <property type="protein sequence ID" value="SDP47183.1"/>
    <property type="molecule type" value="Genomic_DNA"/>
</dbReference>
<dbReference type="GO" id="GO:0020037">
    <property type="term" value="F:heme binding"/>
    <property type="evidence" value="ECO:0007669"/>
    <property type="project" value="UniProtKB-ARBA"/>
</dbReference>
<evidence type="ECO:0000259" key="11">
    <source>
        <dbReference type="SMART" id="SM00065"/>
    </source>
</evidence>
<evidence type="ECO:0000256" key="8">
    <source>
        <dbReference type="ARBA" id="ARBA00022842"/>
    </source>
</evidence>
<dbReference type="GO" id="GO:0070026">
    <property type="term" value="F:nitric oxide binding"/>
    <property type="evidence" value="ECO:0007669"/>
    <property type="project" value="UniProtKB-ARBA"/>
</dbReference>